<comment type="caution">
    <text evidence="4">The sequence shown here is derived from an EMBL/GenBank/DDBJ whole genome shotgun (WGS) entry which is preliminary data.</text>
</comment>
<dbReference type="Proteomes" id="UP001054902">
    <property type="component" value="Unassembled WGS sequence"/>
</dbReference>
<reference evidence="4 5" key="1">
    <citation type="journal article" date="2021" name="Sci. Rep.">
        <title>The genome of the diatom Chaetoceros tenuissimus carries an ancient integrated fragment of an extant virus.</title>
        <authorList>
            <person name="Hongo Y."/>
            <person name="Kimura K."/>
            <person name="Takaki Y."/>
            <person name="Yoshida Y."/>
            <person name="Baba S."/>
            <person name="Kobayashi G."/>
            <person name="Nagasaki K."/>
            <person name="Hano T."/>
            <person name="Tomaru Y."/>
        </authorList>
    </citation>
    <scope>NUCLEOTIDE SEQUENCE [LARGE SCALE GENOMIC DNA]</scope>
    <source>
        <strain evidence="4 5">NIES-3715</strain>
    </source>
</reference>
<keyword evidence="2" id="KW-0472">Membrane</keyword>
<keyword evidence="3" id="KW-0732">Signal</keyword>
<protein>
    <submittedName>
        <fullName evidence="4">Uncharacterized protein</fullName>
    </submittedName>
</protein>
<evidence type="ECO:0000256" key="1">
    <source>
        <dbReference type="SAM" id="MobiDB-lite"/>
    </source>
</evidence>
<keyword evidence="2" id="KW-0812">Transmembrane</keyword>
<keyword evidence="2" id="KW-1133">Transmembrane helix</keyword>
<evidence type="ECO:0000256" key="3">
    <source>
        <dbReference type="SAM" id="SignalP"/>
    </source>
</evidence>
<feature type="transmembrane region" description="Helical" evidence="2">
    <location>
        <begin position="272"/>
        <end position="291"/>
    </location>
</feature>
<feature type="region of interest" description="Disordered" evidence="1">
    <location>
        <begin position="221"/>
        <end position="241"/>
    </location>
</feature>
<evidence type="ECO:0000256" key="2">
    <source>
        <dbReference type="SAM" id="Phobius"/>
    </source>
</evidence>
<dbReference type="EMBL" id="BLLK01000020">
    <property type="protein sequence ID" value="GFH44746.1"/>
    <property type="molecule type" value="Genomic_DNA"/>
</dbReference>
<feature type="signal peptide" evidence="3">
    <location>
        <begin position="1"/>
        <end position="20"/>
    </location>
</feature>
<keyword evidence="5" id="KW-1185">Reference proteome</keyword>
<gene>
    <name evidence="4" type="ORF">CTEN210_01220</name>
</gene>
<evidence type="ECO:0000313" key="4">
    <source>
        <dbReference type="EMBL" id="GFH44746.1"/>
    </source>
</evidence>
<accession>A0AAD3GZI3</accession>
<feature type="compositionally biased region" description="Low complexity" evidence="1">
    <location>
        <begin position="228"/>
        <end position="240"/>
    </location>
</feature>
<sequence>MRSFLSFAITAALSALAADATTVSILEMGKGGVVHKTSSTSETSAGGVMSFWKSTHDADSNGNTRPHRTAQYPNMSVVPDIFSRADGGVVIGVTGEVDLESMPYLASLVDEDKSSAVGHFAVPGKSGRKLMKHLNAPHVQADTFVNTAESKVQATMSSKGNTLNSVSVNVGSKDDAAAVDASLRKLLKDLEAQASKAGSTIVVSVVVDKADEKVEMPHRRRLEDAQGNNNNNNNANNNNNGDYTYEIPGYYDDNGNFVTPWRTIFQIQYYNIVQWTAVGLFTILFSANFMTANMPLMPDTLLFGESAKMVAE</sequence>
<name>A0AAD3GZI3_9STRA</name>
<evidence type="ECO:0000313" key="5">
    <source>
        <dbReference type="Proteomes" id="UP001054902"/>
    </source>
</evidence>
<organism evidence="4 5">
    <name type="scientific">Chaetoceros tenuissimus</name>
    <dbReference type="NCBI Taxonomy" id="426638"/>
    <lineage>
        <taxon>Eukaryota</taxon>
        <taxon>Sar</taxon>
        <taxon>Stramenopiles</taxon>
        <taxon>Ochrophyta</taxon>
        <taxon>Bacillariophyta</taxon>
        <taxon>Coscinodiscophyceae</taxon>
        <taxon>Chaetocerotophycidae</taxon>
        <taxon>Chaetocerotales</taxon>
        <taxon>Chaetocerotaceae</taxon>
        <taxon>Chaetoceros</taxon>
    </lineage>
</organism>
<dbReference type="AlphaFoldDB" id="A0AAD3GZI3"/>
<proteinExistence type="predicted"/>
<feature type="chain" id="PRO_5041913233" evidence="3">
    <location>
        <begin position="21"/>
        <end position="312"/>
    </location>
</feature>